<protein>
    <recommendedName>
        <fullName evidence="3">Energy-coupling factor transporter transmembrane protein EcfT</fullName>
    </recommendedName>
</protein>
<organism evidence="2">
    <name type="scientific">Ignisphaera aggregans</name>
    <dbReference type="NCBI Taxonomy" id="334771"/>
    <lineage>
        <taxon>Archaea</taxon>
        <taxon>Thermoproteota</taxon>
        <taxon>Thermoprotei</taxon>
        <taxon>Desulfurococcales</taxon>
        <taxon>Desulfurococcaceae</taxon>
        <taxon>Ignisphaera</taxon>
    </lineage>
</organism>
<evidence type="ECO:0000256" key="1">
    <source>
        <dbReference type="SAM" id="Phobius"/>
    </source>
</evidence>
<gene>
    <name evidence="2" type="ORF">ENV02_00040</name>
</gene>
<evidence type="ECO:0008006" key="3">
    <source>
        <dbReference type="Google" id="ProtNLM"/>
    </source>
</evidence>
<keyword evidence="1" id="KW-0812">Transmembrane</keyword>
<feature type="transmembrane region" description="Helical" evidence="1">
    <location>
        <begin position="73"/>
        <end position="97"/>
    </location>
</feature>
<proteinExistence type="predicted"/>
<accession>A0A7J3QE31</accession>
<keyword evidence="1" id="KW-0472">Membrane</keyword>
<feature type="transmembrane region" description="Helical" evidence="1">
    <location>
        <begin position="104"/>
        <end position="125"/>
    </location>
</feature>
<feature type="transmembrane region" description="Helical" evidence="1">
    <location>
        <begin position="145"/>
        <end position="167"/>
    </location>
</feature>
<comment type="caution">
    <text evidence="2">The sequence shown here is derived from an EMBL/GenBank/DDBJ whole genome shotgun (WGS) entry which is preliminary data.</text>
</comment>
<feature type="transmembrane region" description="Helical" evidence="1">
    <location>
        <begin position="15"/>
        <end position="35"/>
    </location>
</feature>
<sequence>MLRDVAYSFIYNSSTSLSIVTRISIPIAIVLYLLVNPFLKLKPLANLIYIIPALLMVLTIICISGSFKRILGGLQFVALFIVIGLIINLLAGIFGFWTTNLVNVAIASMRGAIMFMTITLIFQWVKIEEIQWLLEKIGLGRLGVSIAIAFSQLPHIIVMYLEALVTLKLKYGSRYLYKVLLPLTLYTINHAREVAEAIYIHGMPRCFVDFSIKIKDIIIMILFIFILLIALSISLIMNAFL</sequence>
<feature type="transmembrane region" description="Helical" evidence="1">
    <location>
        <begin position="47"/>
        <end position="67"/>
    </location>
</feature>
<dbReference type="EMBL" id="DTET01000004">
    <property type="protein sequence ID" value="HGV66192.1"/>
    <property type="molecule type" value="Genomic_DNA"/>
</dbReference>
<reference evidence="2" key="1">
    <citation type="journal article" date="2020" name="mSystems">
        <title>Genome- and Community-Level Interaction Insights into Carbon Utilization and Element Cycling Functions of Hydrothermarchaeota in Hydrothermal Sediment.</title>
        <authorList>
            <person name="Zhou Z."/>
            <person name="Liu Y."/>
            <person name="Xu W."/>
            <person name="Pan J."/>
            <person name="Luo Z.H."/>
            <person name="Li M."/>
        </authorList>
    </citation>
    <scope>NUCLEOTIDE SEQUENCE [LARGE SCALE GENOMIC DNA]</scope>
    <source>
        <strain evidence="2">SpSt-721</strain>
    </source>
</reference>
<dbReference type="AlphaFoldDB" id="A0A7J3QE31"/>
<name>A0A7J3QE31_9CREN</name>
<keyword evidence="1" id="KW-1133">Transmembrane helix</keyword>
<feature type="transmembrane region" description="Helical" evidence="1">
    <location>
        <begin position="217"/>
        <end position="240"/>
    </location>
</feature>
<evidence type="ECO:0000313" key="2">
    <source>
        <dbReference type="EMBL" id="HGV66192.1"/>
    </source>
</evidence>